<sequence>MTPEPIGYAADAVDPSRPVVEGHEGADYYALMTEALHKILLEKQILAPADTDRVIAALEAPNVTWGARIVAQAWRDPSYKARLLADGSAAAREMGYTIKEAKLVVVENTARLHNVIVCTLCSCYPRSLLGQPPWWYISKNYRARTVREPRAVLAEFGVDIPAEVEVRVHDSNADMRYLVLPKAPADAADRPFEELVGLVTRNMLIGTAIPEPYSGA</sequence>
<name>A0A2S0N893_9HYPH</name>
<feature type="domain" description="Nitrile hydratase alpha/Thiocyanate hydrolase gamma" evidence="2">
    <location>
        <begin position="29"/>
        <end position="208"/>
    </location>
</feature>
<dbReference type="RefSeq" id="WP_106747481.1">
    <property type="nucleotide sequence ID" value="NZ_CP027668.1"/>
</dbReference>
<dbReference type="Pfam" id="PF02979">
    <property type="entry name" value="NHase_alpha"/>
    <property type="match status" value="1"/>
</dbReference>
<dbReference type="Proteomes" id="UP000237889">
    <property type="component" value="Chromosome"/>
</dbReference>
<proteinExistence type="predicted"/>
<evidence type="ECO:0000313" key="4">
    <source>
        <dbReference type="Proteomes" id="UP000237889"/>
    </source>
</evidence>
<dbReference type="OrthoDB" id="528553at2"/>
<reference evidence="3 4" key="1">
    <citation type="submission" date="2018-03" db="EMBL/GenBank/DDBJ databases">
        <title>Genome sequencing of Phreatobacter sp.</title>
        <authorList>
            <person name="Kim S.-J."/>
            <person name="Heo J."/>
            <person name="Kwon S.-W."/>
        </authorList>
    </citation>
    <scope>NUCLEOTIDE SEQUENCE [LARGE SCALE GENOMIC DNA]</scope>
    <source>
        <strain evidence="3 4">S-12</strain>
    </source>
</reference>
<evidence type="ECO:0000259" key="2">
    <source>
        <dbReference type="Pfam" id="PF02979"/>
    </source>
</evidence>
<protein>
    <submittedName>
        <fullName evidence="3">Nitrile hydratase subunit alpha</fullName>
    </submittedName>
</protein>
<dbReference type="Gene3D" id="3.90.330.10">
    <property type="entry name" value="Nitrile hydratase alpha /Thiocyanate hydrolase gamma"/>
    <property type="match status" value="1"/>
</dbReference>
<dbReference type="InterPro" id="IPR004232">
    <property type="entry name" value="CN_Hdrtase_a/SCN_Hdrlase_g"/>
</dbReference>
<gene>
    <name evidence="3" type="ORF">C6569_03205</name>
</gene>
<keyword evidence="4" id="KW-1185">Reference proteome</keyword>
<dbReference type="SUPFAM" id="SSF56209">
    <property type="entry name" value="Nitrile hydratase alpha chain"/>
    <property type="match status" value="1"/>
</dbReference>
<dbReference type="GO" id="GO:0003824">
    <property type="term" value="F:catalytic activity"/>
    <property type="evidence" value="ECO:0007669"/>
    <property type="project" value="InterPro"/>
</dbReference>
<keyword evidence="1" id="KW-0479">Metal-binding</keyword>
<dbReference type="EMBL" id="CP027668">
    <property type="protein sequence ID" value="AVO44151.1"/>
    <property type="molecule type" value="Genomic_DNA"/>
</dbReference>
<dbReference type="GO" id="GO:0046914">
    <property type="term" value="F:transition metal ion binding"/>
    <property type="evidence" value="ECO:0007669"/>
    <property type="project" value="InterPro"/>
</dbReference>
<dbReference type="InterPro" id="IPR036648">
    <property type="entry name" value="CN_Hdrase_a/SCN_Hdrase_g_sf"/>
</dbReference>
<evidence type="ECO:0000313" key="3">
    <source>
        <dbReference type="EMBL" id="AVO44151.1"/>
    </source>
</evidence>
<dbReference type="KEGG" id="phr:C6569_03205"/>
<evidence type="ECO:0000256" key="1">
    <source>
        <dbReference type="ARBA" id="ARBA00022723"/>
    </source>
</evidence>
<accession>A0A2S0N893</accession>
<organism evidence="3 4">
    <name type="scientific">Phreatobacter cathodiphilus</name>
    <dbReference type="NCBI Taxonomy" id="1868589"/>
    <lineage>
        <taxon>Bacteria</taxon>
        <taxon>Pseudomonadati</taxon>
        <taxon>Pseudomonadota</taxon>
        <taxon>Alphaproteobacteria</taxon>
        <taxon>Hyphomicrobiales</taxon>
        <taxon>Phreatobacteraceae</taxon>
        <taxon>Phreatobacter</taxon>
    </lineage>
</organism>
<dbReference type="AlphaFoldDB" id="A0A2S0N893"/>